<dbReference type="EMBL" id="JAWWNJ010000011">
    <property type="protein sequence ID" value="KAK7045069.1"/>
    <property type="molecule type" value="Genomic_DNA"/>
</dbReference>
<proteinExistence type="predicted"/>
<dbReference type="Proteomes" id="UP001362999">
    <property type="component" value="Unassembled WGS sequence"/>
</dbReference>
<feature type="compositionally biased region" description="Low complexity" evidence="1">
    <location>
        <begin position="28"/>
        <end position="44"/>
    </location>
</feature>
<dbReference type="AlphaFoldDB" id="A0AAW0D2C6"/>
<evidence type="ECO:0000313" key="3">
    <source>
        <dbReference type="Proteomes" id="UP001362999"/>
    </source>
</evidence>
<name>A0AAW0D2C6_9AGAR</name>
<protein>
    <submittedName>
        <fullName evidence="2">Uncharacterized protein</fullName>
    </submittedName>
</protein>
<accession>A0AAW0D2C6</accession>
<sequence length="302" mass="32994">MSFALRPSPLSRHDGAYPTVTLILPEASPATTTLPPSSFSPSSTRYAHGTPPATTRPTFDIRRCTSAVPGSVHSKQAQQPSLSYLENATKKRLERHDMVNEIPPSCPIPPNIPLSVHEFDTIDIVCKTTADEGECRRAASCSSCLLHDLVYDGTCPHPSTTPSRRHDTTRRDTLLLAPPSPSPLAQHTSAASAPSAERLAKEVKEGCHRPHNTSSTRSFAQAAATHSDTPTSDHSTRARPTRILRGTTYKASSPIDERDRHPARPPSCASPFRRIQILAGRPLIGILHRSGESSRIEFQRWE</sequence>
<gene>
    <name evidence="2" type="ORF">R3P38DRAFT_3177296</name>
</gene>
<keyword evidence="3" id="KW-1185">Reference proteome</keyword>
<evidence type="ECO:0000256" key="1">
    <source>
        <dbReference type="SAM" id="MobiDB-lite"/>
    </source>
</evidence>
<reference evidence="2 3" key="1">
    <citation type="journal article" date="2024" name="J Genomics">
        <title>Draft genome sequencing and assembly of Favolaschia claudopus CIRM-BRFM 2984 isolated from oak limbs.</title>
        <authorList>
            <person name="Navarro D."/>
            <person name="Drula E."/>
            <person name="Chaduli D."/>
            <person name="Cazenave R."/>
            <person name="Ahrendt S."/>
            <person name="Wang J."/>
            <person name="Lipzen A."/>
            <person name="Daum C."/>
            <person name="Barry K."/>
            <person name="Grigoriev I.V."/>
            <person name="Favel A."/>
            <person name="Rosso M.N."/>
            <person name="Martin F."/>
        </authorList>
    </citation>
    <scope>NUCLEOTIDE SEQUENCE [LARGE SCALE GENOMIC DNA]</scope>
    <source>
        <strain evidence="2 3">CIRM-BRFM 2984</strain>
    </source>
</reference>
<feature type="region of interest" description="Disordered" evidence="1">
    <location>
        <begin position="155"/>
        <end position="246"/>
    </location>
</feature>
<evidence type="ECO:0000313" key="2">
    <source>
        <dbReference type="EMBL" id="KAK7045069.1"/>
    </source>
</evidence>
<feature type="region of interest" description="Disordered" evidence="1">
    <location>
        <begin position="28"/>
        <end position="58"/>
    </location>
</feature>
<comment type="caution">
    <text evidence="2">The sequence shown here is derived from an EMBL/GenBank/DDBJ whole genome shotgun (WGS) entry which is preliminary data.</text>
</comment>
<feature type="compositionally biased region" description="Basic and acidic residues" evidence="1">
    <location>
        <begin position="164"/>
        <end position="173"/>
    </location>
</feature>
<organism evidence="2 3">
    <name type="scientific">Favolaschia claudopus</name>
    <dbReference type="NCBI Taxonomy" id="2862362"/>
    <lineage>
        <taxon>Eukaryota</taxon>
        <taxon>Fungi</taxon>
        <taxon>Dikarya</taxon>
        <taxon>Basidiomycota</taxon>
        <taxon>Agaricomycotina</taxon>
        <taxon>Agaricomycetes</taxon>
        <taxon>Agaricomycetidae</taxon>
        <taxon>Agaricales</taxon>
        <taxon>Marasmiineae</taxon>
        <taxon>Mycenaceae</taxon>
        <taxon>Favolaschia</taxon>
    </lineage>
</organism>
<feature type="compositionally biased region" description="Basic and acidic residues" evidence="1">
    <location>
        <begin position="198"/>
        <end position="208"/>
    </location>
</feature>